<feature type="domain" description="Trimeric autotransporter adhesin YadA-like stalk" evidence="13">
    <location>
        <begin position="1949"/>
        <end position="1990"/>
    </location>
</feature>
<sequence length="3738" mass="368194">MNKNFRTIWNDSLGAWVAVSEIETAKGKRAQSECTDGTTVSDGLSATKKFIYSILAASLLTVGGQAFAAAINDGNGNYSIAISPAGSRATANGEDTIAIGHNASTGSPANAQSVAIGAQANASGDQSVALGGNAQATGNSSIAVGGDDLDKVASTNPILWNAVATEKESHNLNNQAAAIKYKDLTGDYLVDFTNRTRSRYAKTIAGAGAVAVGVQAVAADLSTAFGTRARATGTASLALGVGSTSDLENSVAIGAGSNVGTGATQVSNAGIKQIDGSTLFIAFAGGNKVAAGDVVSFGSAGYERQLKNVAPGEVNAASTDAVNGSQLYAVASNLLLNSDHYYSIKSTEQGAGSNYNNDGATGADAIAAGVRTTAAGERATAIGSGAKATALESISIGTDNVVGGDRSGAVGKLGNISGSGSYGIGNNNTVANSNTFVLGNAVTSSQDNSVILGNSSADKAAEAVSSIDIGGKTHQFAGVGSAANGVVSVGAAGKERQIVNVAAGRVAGDSTDAINGSQLYAVANAAQVKNTVAKGTNIASITEATNTSGGKEYTINAEGTVVETGDGLTVSSNNDAKTNDTTYTVSLSDTAKASLQKADSAVQTLTTSVNGTQAETLNQTNRDINFVNGAGTTARSVGGNITFDVNKSALITSPSGQVSAAAAGDNFATAEQVAGAINAATTATEKTTTAKNTDGNLSVVGTVTGNNTDYVINLSRNINVDKVSVGTGTVSLSENGLNNGGKTITNVAAGSVAAGSTDAVNGDQLYRMTEAGKTHYFSVDYDNDADKGGNYDNDGATGSYAVAVGVDAESAGSGAVSLGWKASAKENYDIAIGSGAKTNSKAKNAGNSAGGSALAFGTNAKADGSNAVGIGNQAEAEGDSAIALGGKATGVGAVSVGYQAKAQNISAVSVGYAANSSGQNATAVGTQANATGIQSLAAGSSANASGYNAAAVGAQAVASATSAAAFGNDAQARHEHSVAIGSSSVTDEVQATSDAKIGSIAYGGFAGANPTATVSIGKKNQERTLTNLAAGRITAESTDAVNGSQLYATDNVINTLGSSVGAVLGGTAKMGSDGTVTMTDIGGTGKNTVHEAIRAGKTEVQKGTNIADVIAGKGSDGQTVYTVNAEGTNVAGSDAVSVTSVKDNAANDTNYTIDLSDASKASLQKADSALQNVTSKNTNLTATKSGDTVTLDFLDTPTFTGVTAQTFTAGNNVFGSDGLKAGDVNISKDGINAGNKAITGVASGGDVGSNAANIDDVKRLAAAADTTASVVAGNNTRVEANTAGSNTAYTVHAEKTTVSAAQGAAVKVTAGAKDATDVTDYAVDLTDAAKADIAKGVVAKTAVDTQGLAFNGDSGSTGVKKLGESVAFKGDENLTATADADGIAYTLKDDLTLNSVKTGNTVLNSDGLSFVDAAGATKADAPKITADGIFAGDKKITGVAAGDISTALSTDAVNGGQLFATNTNVANNAAGISALQNQTFKLQANGDTSSAVAAADTVQFLDGTNIGITRNGNNITVATAPQVTFDKVSVGDVVIDKTDNKITGLTNGEVAKGSKDAVTGDQLFAVQSAAKAAQSVVEGTGFANVTSKVDAGTGATTYTVDVAKAAAPTIARGNVTVADADKDKLLSAGDVAEAINASEKTSSVANGAGVTVTAGQEDSQGNTLYTVALDDTTKASLQKADSALQNVTSKNTNLTATKSGDTVTLDFLDTPTFTGVTAQTFTAGNNVFGSDGLKAGDVNISKDGINAGNKAITGVASGGDVGSNAANIDDVKRLAAAADTTASVVAGNNTRVEANTAGSNTAYTVHAEKTTVSAAQGAAVKVTAGAKDATDVTDYAVDLTDAAKADIAKGVVAKTAVDTQGLAFNGDSGSTGVKKLGESVAFKGDENLTATADADGIAYTLKDDLTLNSVKTGNTVLNSDGLSFVDAAGATKADAPKITADGIFAGDKKITGVAAGDISTALSTDAVNGGQLFATNTNVANNAAGISALQNQTFKLQANGDTSSAVAAADTVQFLDGTNIGITRNGNNITVATAPQVTFDKVSVGDVVIDKTDNKITGLTNGEVAKGSKDAVTGDQLFAVQSAAKAAQSVVEGTGFANVTSKVDAGTGATTYTVDVAKAAAPTIARGNVTVADADKDKLLSAGDVAEAINASEKTSSVANGAGVTVTAGQEDSQGNTLYTVALDDTTKASLQKADSALQNVTSKNTNLTATKSGDTVTLDFLDTPTFTGVTAQTFTAGNNVFGSDGLKAGDVNISKDGINAGNKAITGVASGGDVGSNAANIDDVKRLAAAADTTASVVAGNNTRVEANTAGSNTAYTVHAEKTTVSAAQGAAVKVTAGAKDATDVTDYAVDLTDAAKADIAKGVVAKTAVDTQGLAFNGDSGSTGVKKLGESVAFKGDENLTATADADGIAYTLKDDLTLNSVKTGNTVLNSDGLSFVDAAGATKADAPKITADGIFAGDKKITGVAAGDISTALSTDAVNGGQLFATNTNVANNAAGISALQNQTFKLQANGDTSSAVAAADTVQFLDGTNIGITRNGNNITVATAPQVTFDKVSVGDVVIDKTDNKITGLTNGEVAKGSKDAVTGDQLFAVQSAAKAAQSVVEGTGFANVTSKVDAGTGATTYTVDVAKAAAPTIARGNVTVADADKDKLLSAGDVAEAINASEKTSSVANGAGVTVTAGQEDSQGNTLYTVALDDTTKASLQKADSALQNVTSKNTNLTATKSGDTVTLDFLDTPTFTGVTAQTFTAGNNVFGSDGLKAGDVNISKDGINAGNKAITGVASGGDVGSNAANIDDVKRLAAAADTTASVVAGNNTRVEANTAGSNTAYTVHAEKTTVSAAQGAAVKVTAGAKDATDVTDYAVDLTDAAKADIAKGVVAKTAVDTQGLAFNGDSGSTGVKKLGESVAFKGDENITTEAGSDGLKVKLNKALNVTSVTAGDTVVNNDGVKVGSDIALTSDGLRAGDVNISKDGINAGNKAISNVADAAKDDEAVNLKQLKAAQAASTNKVAAGDNIEVTPEQNDDGSTTYKVATAKNLTVDSVTAGGTVLNSDGLKAGNVAVSKDGINAGGNKVSGVAAGNIAADSTDAVNGGQLFKAGQNVANALGGGSTVDAAGNVTAPSYTLVSGKPSDGTTAAYTNVGDALTALNTAVTSPLTFAGDSGTASERKLGSTVAVKGGVTDAAKLADNNIGVVSDGNGTLNVKLAKELQGLNSAQFADAAGNTATVNGSGMSITPADGGNAVSLSEKGLNNGGNVIANIGEGQAGTDAVNVNQLNRAAAAAANKVAAGDNIVVTPEQNNDGSTTYKVATAKNLTVDSVTAGDTVVDNRGVKVGNYVALTSDGLKAGDVNIGKDGINAGNKAITGVASGGDVGSNAANIDDVKRLAAAADTTASVVAGNNTRVDTNTAGSNTAYTVHAEKTTVSAAQGAAVKVTAGAKDATDVTDYAVDLTDAAKADIAKGVAAKTAVDTQGLAFNGDSGSTGVKKLGESVAFKGDENITTEAGSDGLKVKLNKALNVTSVTAGDTVLNSDGIKAGNVAISKDGINAGGNKVSGVAAGNIAADSTEAVNGGQLFATNANVAANTANISALQNGGAGVVQYSNEEGALNGGQAANDVTLVGKDAPVVIHNVGAGRAPTDAVNVGQLQAVGSHLTQQINGVETRANAGTAASMAIAGLPQAYLPGKSMMAVAGSTYRGESGYAVGFSSISDGGNWVIKGTASGNSRGYYGATAGIGYQW</sequence>
<feature type="domain" description="Trimeric autotransporter adhesin YadA-like head" evidence="12">
    <location>
        <begin position="917"/>
        <end position="942"/>
    </location>
</feature>
<dbReference type="InterPro" id="IPR024973">
    <property type="entry name" value="ESPR"/>
</dbReference>
<keyword evidence="4" id="KW-0813">Transport</keyword>
<keyword evidence="16" id="KW-1185">Reference proteome</keyword>
<evidence type="ECO:0008006" key="17">
    <source>
        <dbReference type="Google" id="ProtNLM"/>
    </source>
</evidence>
<feature type="domain" description="Trimeric autotransporter adhesin YadA-like stalk" evidence="13">
    <location>
        <begin position="3074"/>
        <end position="3118"/>
    </location>
</feature>
<comment type="similarity">
    <text evidence="3">Belongs to the autotransporter-2 (AT-2) (TC 1.B.40) family.</text>
</comment>
<feature type="domain" description="Trimeric autotransporter adhesin YadA-like stalk" evidence="13">
    <location>
        <begin position="1435"/>
        <end position="1476"/>
    </location>
</feature>
<feature type="domain" description="Trimeric autotransporter adhesin YadA-like head" evidence="12">
    <location>
        <begin position="112"/>
        <end position="134"/>
    </location>
</feature>
<dbReference type="Gene3D" id="1.20.5.170">
    <property type="match status" value="4"/>
</dbReference>
<dbReference type="InterPro" id="IPR045584">
    <property type="entry name" value="Pilin-like"/>
</dbReference>
<feature type="domain" description="Trimeric autotransporter adhesin YadA-like head" evidence="12">
    <location>
        <begin position="862"/>
        <end position="888"/>
    </location>
</feature>
<evidence type="ECO:0000313" key="16">
    <source>
        <dbReference type="Proteomes" id="UP000198238"/>
    </source>
</evidence>
<keyword evidence="5" id="KW-1134">Transmembrane beta strand</keyword>
<dbReference type="RefSeq" id="WP_089036188.1">
    <property type="nucleotide sequence ID" value="NZ_CP022278.1"/>
</dbReference>
<dbReference type="InterPro" id="IPR011049">
    <property type="entry name" value="Serralysin-like_metalloprot_C"/>
</dbReference>
<feature type="domain" description="Trimeric autotransporter adhesin YadA-like stalk" evidence="13">
    <location>
        <begin position="3258"/>
        <end position="3293"/>
    </location>
</feature>
<proteinExistence type="inferred from homology"/>
<dbReference type="GO" id="GO:0009986">
    <property type="term" value="C:cell surface"/>
    <property type="evidence" value="ECO:0007669"/>
    <property type="project" value="UniProtKB-SubCell"/>
</dbReference>
<evidence type="ECO:0000256" key="9">
    <source>
        <dbReference type="ARBA" id="ARBA00023136"/>
    </source>
</evidence>
<feature type="domain" description="Trimeric autotransporter adhesin YadA-like stalk" evidence="13">
    <location>
        <begin position="744"/>
        <end position="771"/>
    </location>
</feature>
<keyword evidence="6" id="KW-0812">Transmembrane</keyword>
<feature type="domain" description="Trimeric autotransporter adhesin YadA-like stalk" evidence="13">
    <location>
        <begin position="306"/>
        <end position="335"/>
    </location>
</feature>
<feature type="domain" description="Trimeric autotransporter adhesin YadA-like stalk" evidence="13">
    <location>
        <begin position="497"/>
        <end position="537"/>
    </location>
</feature>
<evidence type="ECO:0000256" key="6">
    <source>
        <dbReference type="ARBA" id="ARBA00022692"/>
    </source>
</evidence>
<dbReference type="Pfam" id="PF05658">
    <property type="entry name" value="YadA_head"/>
    <property type="match status" value="8"/>
</dbReference>
<dbReference type="SUPFAM" id="SSF101967">
    <property type="entry name" value="Adhesin YadA, collagen-binding domain"/>
    <property type="match status" value="8"/>
</dbReference>
<feature type="domain" description="Trimeric autotransporter adhesin YadA-like stalk" evidence="13">
    <location>
        <begin position="2055"/>
        <end position="2087"/>
    </location>
</feature>
<feature type="domain" description="Trimeric autotransporter adhesin YadA-like head" evidence="12">
    <location>
        <begin position="231"/>
        <end position="257"/>
    </location>
</feature>
<dbReference type="InterPro" id="IPR005594">
    <property type="entry name" value="YadA_C"/>
</dbReference>
<dbReference type="Gene3D" id="2.150.10.10">
    <property type="entry name" value="Serralysin-like metalloprotease, C-terminal"/>
    <property type="match status" value="6"/>
</dbReference>
<keyword evidence="10" id="KW-0998">Cell outer membrane</keyword>
<feature type="domain" description="Trimeric autotransporter adhesin YadA-like head" evidence="12">
    <location>
        <begin position="796"/>
        <end position="822"/>
    </location>
</feature>
<comment type="subcellular location">
    <subcellularLocation>
        <location evidence="2">Cell outer membrane</location>
    </subcellularLocation>
    <subcellularLocation>
        <location evidence="1">Cell surface</location>
    </subcellularLocation>
</comment>
<evidence type="ECO:0000256" key="8">
    <source>
        <dbReference type="ARBA" id="ARBA00022927"/>
    </source>
</evidence>
<dbReference type="InterPro" id="IPR008640">
    <property type="entry name" value="Adhesin_Head_dom"/>
</dbReference>
<reference evidence="15 16" key="1">
    <citation type="submission" date="2017-06" db="EMBL/GenBank/DDBJ databases">
        <title>Neisseria chenwenguii sp. nov., isolated from the intestinal contents of Tibetan Plateau Pika in Yushu, Qinghai Province, China.</title>
        <authorList>
            <person name="Zhang G."/>
        </authorList>
    </citation>
    <scope>NUCLEOTIDE SEQUENCE [LARGE SCALE GENOMIC DNA]</scope>
    <source>
        <strain evidence="15 16">10023</strain>
    </source>
</reference>
<dbReference type="Pfam" id="PF05662">
    <property type="entry name" value="YadA_stalk"/>
    <property type="match status" value="15"/>
</dbReference>
<feature type="domain" description="Trimeric autotransporter adhesin YadA-like stalk" evidence="13">
    <location>
        <begin position="2982"/>
        <end position="3016"/>
    </location>
</feature>
<evidence type="ECO:0000259" key="11">
    <source>
        <dbReference type="Pfam" id="PF03895"/>
    </source>
</evidence>
<feature type="domain" description="Trimeric autotransporter adhesin YadA-like stalk" evidence="13">
    <location>
        <begin position="1025"/>
        <end position="1063"/>
    </location>
</feature>
<organism evidence="15 16">
    <name type="scientific">Neisseria chenwenguii</name>
    <dbReference type="NCBI Taxonomy" id="1853278"/>
    <lineage>
        <taxon>Bacteria</taxon>
        <taxon>Pseudomonadati</taxon>
        <taxon>Pseudomonadota</taxon>
        <taxon>Betaproteobacteria</taxon>
        <taxon>Neisseriales</taxon>
        <taxon>Neisseriaceae</taxon>
        <taxon>Neisseria</taxon>
    </lineage>
</organism>
<gene>
    <name evidence="15" type="ORF">BG910_06775</name>
</gene>
<keyword evidence="7" id="KW-0732">Signal</keyword>
<protein>
    <recommendedName>
        <fullName evidence="17">Adhesin</fullName>
    </recommendedName>
</protein>
<feature type="domain" description="Trimeric autotransporter adhesin YadA-like stalk" evidence="13">
    <location>
        <begin position="2569"/>
        <end position="2601"/>
    </location>
</feature>
<feature type="domain" description="Trimeric autotransporter adhesin YadA-like head" evidence="12">
    <location>
        <begin position="958"/>
        <end position="984"/>
    </location>
</feature>
<evidence type="ECO:0000256" key="3">
    <source>
        <dbReference type="ARBA" id="ARBA00005848"/>
    </source>
</evidence>
<dbReference type="EMBL" id="CP022278">
    <property type="protein sequence ID" value="ASK27487.1"/>
    <property type="molecule type" value="Genomic_DNA"/>
</dbReference>
<evidence type="ECO:0000256" key="2">
    <source>
        <dbReference type="ARBA" id="ARBA00004442"/>
    </source>
</evidence>
<evidence type="ECO:0000256" key="10">
    <source>
        <dbReference type="ARBA" id="ARBA00023237"/>
    </source>
</evidence>
<dbReference type="InterPro" id="IPR008635">
    <property type="entry name" value="Coiled_stalk_dom"/>
</dbReference>
<feature type="domain" description="Trimeric autotransporter adhesin YadA-like stalk" evidence="13">
    <location>
        <begin position="3552"/>
        <end position="3594"/>
    </location>
</feature>
<evidence type="ECO:0000259" key="12">
    <source>
        <dbReference type="Pfam" id="PF05658"/>
    </source>
</evidence>
<dbReference type="Pfam" id="PF13018">
    <property type="entry name" value="ESPR"/>
    <property type="match status" value="1"/>
</dbReference>
<dbReference type="Gene3D" id="3.30.1300.30">
    <property type="entry name" value="GSPII I/J protein-like"/>
    <property type="match status" value="1"/>
</dbReference>
<dbReference type="GO" id="GO:0015031">
    <property type="term" value="P:protein transport"/>
    <property type="evidence" value="ECO:0007669"/>
    <property type="project" value="UniProtKB-KW"/>
</dbReference>
<evidence type="ECO:0000259" key="13">
    <source>
        <dbReference type="Pfam" id="PF05662"/>
    </source>
</evidence>
<name>A0A220S220_9NEIS</name>
<feature type="domain" description="Trimeric autotransporter adhesin YadA-like head" evidence="12">
    <location>
        <begin position="86"/>
        <end position="103"/>
    </location>
</feature>
<feature type="domain" description="Trimeric autotransporter adhesin YadA-like head" evidence="12">
    <location>
        <begin position="360"/>
        <end position="386"/>
    </location>
</feature>
<evidence type="ECO:0000313" key="15">
    <source>
        <dbReference type="EMBL" id="ASK27487.1"/>
    </source>
</evidence>
<evidence type="ECO:0000256" key="7">
    <source>
        <dbReference type="ARBA" id="ARBA00022729"/>
    </source>
</evidence>
<dbReference type="Gene3D" id="6.20.50.100">
    <property type="match status" value="3"/>
</dbReference>
<accession>A0A220S220</accession>
<feature type="domain" description="ESPR" evidence="14">
    <location>
        <begin position="1"/>
        <end position="41"/>
    </location>
</feature>
<dbReference type="Proteomes" id="UP000198238">
    <property type="component" value="Chromosome"/>
</dbReference>
<evidence type="ECO:0000256" key="4">
    <source>
        <dbReference type="ARBA" id="ARBA00022448"/>
    </source>
</evidence>
<feature type="domain" description="Trimeric autotransporter adhesin YadA-like stalk" evidence="13">
    <location>
        <begin position="3628"/>
        <end position="3665"/>
    </location>
</feature>
<dbReference type="CDD" id="cd12820">
    <property type="entry name" value="LbR_YadA-like"/>
    <property type="match status" value="1"/>
</dbReference>
<feature type="domain" description="Trimeric autotransporter adhesin YadA-like C-terminal membrane anchor" evidence="11">
    <location>
        <begin position="3678"/>
        <end position="3738"/>
    </location>
</feature>
<evidence type="ECO:0000259" key="14">
    <source>
        <dbReference type="Pfam" id="PF13018"/>
    </source>
</evidence>
<feature type="domain" description="Trimeric autotransporter adhesin YadA-like stalk" evidence="13">
    <location>
        <begin position="2463"/>
        <end position="2504"/>
    </location>
</feature>
<dbReference type="Pfam" id="PF03895">
    <property type="entry name" value="YadA_anchor"/>
    <property type="match status" value="1"/>
</dbReference>
<dbReference type="GO" id="GO:0009279">
    <property type="term" value="C:cell outer membrane"/>
    <property type="evidence" value="ECO:0007669"/>
    <property type="project" value="UniProtKB-SubCell"/>
</dbReference>
<keyword evidence="9" id="KW-0472">Membrane</keyword>
<feature type="domain" description="Trimeric autotransporter adhesin YadA-like stalk" evidence="13">
    <location>
        <begin position="1541"/>
        <end position="1573"/>
    </location>
</feature>
<keyword evidence="8" id="KW-0653">Protein transport</keyword>
<dbReference type="SUPFAM" id="SSF54523">
    <property type="entry name" value="Pili subunits"/>
    <property type="match status" value="1"/>
</dbReference>
<evidence type="ECO:0000256" key="1">
    <source>
        <dbReference type="ARBA" id="ARBA00004241"/>
    </source>
</evidence>
<evidence type="ECO:0000256" key="5">
    <source>
        <dbReference type="ARBA" id="ARBA00022452"/>
    </source>
</evidence>
<dbReference type="Gene3D" id="6.10.250.2040">
    <property type="match status" value="1"/>
</dbReference>
<dbReference type="Gene3D" id="2.20.70.140">
    <property type="match status" value="11"/>
</dbReference>
<dbReference type="KEGG" id="nei:BG910_06775"/>